<dbReference type="GO" id="GO:0015276">
    <property type="term" value="F:ligand-gated monoatomic ion channel activity"/>
    <property type="evidence" value="ECO:0007669"/>
    <property type="project" value="InterPro"/>
</dbReference>
<evidence type="ECO:0000256" key="8">
    <source>
        <dbReference type="ARBA" id="ARBA00023170"/>
    </source>
</evidence>
<keyword evidence="3" id="KW-1003">Cell membrane</keyword>
<keyword evidence="4" id="KW-0812">Transmembrane</keyword>
<evidence type="ECO:0000256" key="11">
    <source>
        <dbReference type="ARBA" id="ARBA00023303"/>
    </source>
</evidence>
<dbReference type="PANTHER" id="PTHR42643">
    <property type="entry name" value="IONOTROPIC RECEPTOR 20A-RELATED"/>
    <property type="match status" value="1"/>
</dbReference>
<keyword evidence="15" id="KW-1185">Reference proteome</keyword>
<keyword evidence="10" id="KW-1071">Ligand-gated ion channel</keyword>
<dbReference type="PANTHER" id="PTHR42643:SF38">
    <property type="entry name" value="IONOTROPIC RECEPTOR 100A"/>
    <property type="match status" value="1"/>
</dbReference>
<evidence type="ECO:0000256" key="9">
    <source>
        <dbReference type="ARBA" id="ARBA00023180"/>
    </source>
</evidence>
<evidence type="ECO:0000256" key="1">
    <source>
        <dbReference type="ARBA" id="ARBA00004651"/>
    </source>
</evidence>
<evidence type="ECO:0000313" key="15">
    <source>
        <dbReference type="Proteomes" id="UP000324222"/>
    </source>
</evidence>
<dbReference type="InterPro" id="IPR052192">
    <property type="entry name" value="Insect_Ionotropic_Sensory_Rcpt"/>
</dbReference>
<sequence length="315" mass="34030">MDRTDARVDVSPFGLKTDPANPVEGSANQWEGDGLGGLPVEVYSDVDGALKELQERPNEYSSVSVVVYGSPSFLQETVTQAVGMGVVVSGRAWVLVSKVAEWHQSVFPSTLLTYQHNLVLVTPLLRTPRTPAPASVPNSLSSVECFGILKYFFSKLLYQTQGSPTLSLVRNSDGGHYLDGFLGEILRLLQQDLDFRVVVSQIPGFGNRLANGTWIGIVGAVARKEVEVGLASLSISHIRYQVVEFSEHLISTGVFLMYPARQLTQPVSTVFLVFSPERSVFSTANGSSALPGSVMGLLAGPNNAARDRPVPRLLP</sequence>
<evidence type="ECO:0000313" key="14">
    <source>
        <dbReference type="EMBL" id="MPC44387.1"/>
    </source>
</evidence>
<dbReference type="EMBL" id="VSRR010006261">
    <property type="protein sequence ID" value="MPC44387.1"/>
    <property type="molecule type" value="Genomic_DNA"/>
</dbReference>
<keyword evidence="7" id="KW-0472">Membrane</keyword>
<feature type="region of interest" description="Disordered" evidence="12">
    <location>
        <begin position="1"/>
        <end position="30"/>
    </location>
</feature>
<dbReference type="Gene3D" id="3.40.190.10">
    <property type="entry name" value="Periplasmic binding protein-like II"/>
    <property type="match status" value="1"/>
</dbReference>
<protein>
    <submittedName>
        <fullName evidence="14">Glutamate receptor 2</fullName>
    </submittedName>
</protein>
<accession>A0A5B7FFT1</accession>
<dbReference type="Proteomes" id="UP000324222">
    <property type="component" value="Unassembled WGS sequence"/>
</dbReference>
<keyword evidence="9" id="KW-0325">Glycoprotein</keyword>
<evidence type="ECO:0000256" key="4">
    <source>
        <dbReference type="ARBA" id="ARBA00022692"/>
    </source>
</evidence>
<keyword evidence="5" id="KW-1133">Transmembrane helix</keyword>
<gene>
    <name evidence="14" type="primary">glr-2_0</name>
    <name evidence="14" type="ORF">E2C01_038060</name>
</gene>
<organism evidence="14 15">
    <name type="scientific">Portunus trituberculatus</name>
    <name type="common">Swimming crab</name>
    <name type="synonym">Neptunus trituberculatus</name>
    <dbReference type="NCBI Taxonomy" id="210409"/>
    <lineage>
        <taxon>Eukaryota</taxon>
        <taxon>Metazoa</taxon>
        <taxon>Ecdysozoa</taxon>
        <taxon>Arthropoda</taxon>
        <taxon>Crustacea</taxon>
        <taxon>Multicrustacea</taxon>
        <taxon>Malacostraca</taxon>
        <taxon>Eumalacostraca</taxon>
        <taxon>Eucarida</taxon>
        <taxon>Decapoda</taxon>
        <taxon>Pleocyemata</taxon>
        <taxon>Brachyura</taxon>
        <taxon>Eubrachyura</taxon>
        <taxon>Portunoidea</taxon>
        <taxon>Portunidae</taxon>
        <taxon>Portuninae</taxon>
        <taxon>Portunus</taxon>
    </lineage>
</organism>
<name>A0A5B7FFT1_PORTR</name>
<dbReference type="SUPFAM" id="SSF53850">
    <property type="entry name" value="Periplasmic binding protein-like II"/>
    <property type="match status" value="1"/>
</dbReference>
<feature type="domain" description="Ionotropic glutamate receptor L-glutamate and glycine-binding" evidence="13">
    <location>
        <begin position="171"/>
        <end position="260"/>
    </location>
</feature>
<keyword evidence="2" id="KW-0813">Transport</keyword>
<dbReference type="AlphaFoldDB" id="A0A5B7FFT1"/>
<comment type="subcellular location">
    <subcellularLocation>
        <location evidence="1">Cell membrane</location>
        <topology evidence="1">Multi-pass membrane protein</topology>
    </subcellularLocation>
</comment>
<evidence type="ECO:0000256" key="10">
    <source>
        <dbReference type="ARBA" id="ARBA00023286"/>
    </source>
</evidence>
<dbReference type="InterPro" id="IPR019594">
    <property type="entry name" value="Glu/Gly-bd"/>
</dbReference>
<proteinExistence type="predicted"/>
<evidence type="ECO:0000256" key="3">
    <source>
        <dbReference type="ARBA" id="ARBA00022475"/>
    </source>
</evidence>
<evidence type="ECO:0000256" key="6">
    <source>
        <dbReference type="ARBA" id="ARBA00023065"/>
    </source>
</evidence>
<evidence type="ECO:0000256" key="2">
    <source>
        <dbReference type="ARBA" id="ARBA00022448"/>
    </source>
</evidence>
<keyword evidence="8 14" id="KW-0675">Receptor</keyword>
<dbReference type="GO" id="GO:0005886">
    <property type="term" value="C:plasma membrane"/>
    <property type="evidence" value="ECO:0007669"/>
    <property type="project" value="UniProtKB-SubCell"/>
</dbReference>
<keyword evidence="11" id="KW-0407">Ion channel</keyword>
<keyword evidence="6" id="KW-0406">Ion transport</keyword>
<evidence type="ECO:0000256" key="5">
    <source>
        <dbReference type="ARBA" id="ARBA00022989"/>
    </source>
</evidence>
<evidence type="ECO:0000256" key="7">
    <source>
        <dbReference type="ARBA" id="ARBA00023136"/>
    </source>
</evidence>
<reference evidence="14 15" key="1">
    <citation type="submission" date="2019-05" db="EMBL/GenBank/DDBJ databases">
        <title>Another draft genome of Portunus trituberculatus and its Hox gene families provides insights of decapod evolution.</title>
        <authorList>
            <person name="Jeong J.-H."/>
            <person name="Song I."/>
            <person name="Kim S."/>
            <person name="Choi T."/>
            <person name="Kim D."/>
            <person name="Ryu S."/>
            <person name="Kim W."/>
        </authorList>
    </citation>
    <scope>NUCLEOTIDE SEQUENCE [LARGE SCALE GENOMIC DNA]</scope>
    <source>
        <tissue evidence="14">Muscle</tissue>
    </source>
</reference>
<dbReference type="Pfam" id="PF10613">
    <property type="entry name" value="Lig_chan-Glu_bd"/>
    <property type="match status" value="1"/>
</dbReference>
<dbReference type="OrthoDB" id="6378215at2759"/>
<comment type="caution">
    <text evidence="14">The sequence shown here is derived from an EMBL/GenBank/DDBJ whole genome shotgun (WGS) entry which is preliminary data.</text>
</comment>
<evidence type="ECO:0000259" key="13">
    <source>
        <dbReference type="Pfam" id="PF10613"/>
    </source>
</evidence>
<evidence type="ECO:0000256" key="12">
    <source>
        <dbReference type="SAM" id="MobiDB-lite"/>
    </source>
</evidence>